<protein>
    <submittedName>
        <fullName evidence="3">Uncharacterized protein</fullName>
    </submittedName>
</protein>
<evidence type="ECO:0000256" key="1">
    <source>
        <dbReference type="SAM" id="MobiDB-lite"/>
    </source>
</evidence>
<feature type="region of interest" description="Disordered" evidence="1">
    <location>
        <begin position="156"/>
        <end position="359"/>
    </location>
</feature>
<keyword evidence="2" id="KW-0732">Signal</keyword>
<feature type="chain" id="PRO_5040144492" evidence="2">
    <location>
        <begin position="21"/>
        <end position="359"/>
    </location>
</feature>
<organism evidence="3 4">
    <name type="scientific">Cronartium quercuum f. sp. fusiforme G11</name>
    <dbReference type="NCBI Taxonomy" id="708437"/>
    <lineage>
        <taxon>Eukaryota</taxon>
        <taxon>Fungi</taxon>
        <taxon>Dikarya</taxon>
        <taxon>Basidiomycota</taxon>
        <taxon>Pucciniomycotina</taxon>
        <taxon>Pucciniomycetes</taxon>
        <taxon>Pucciniales</taxon>
        <taxon>Coleosporiaceae</taxon>
        <taxon>Cronartium</taxon>
    </lineage>
</organism>
<dbReference type="EMBL" id="MU167526">
    <property type="protein sequence ID" value="KAG0139764.1"/>
    <property type="molecule type" value="Genomic_DNA"/>
</dbReference>
<feature type="compositionally biased region" description="Low complexity" evidence="1">
    <location>
        <begin position="199"/>
        <end position="208"/>
    </location>
</feature>
<keyword evidence="4" id="KW-1185">Reference proteome</keyword>
<gene>
    <name evidence="3" type="ORF">CROQUDRAFT_666033</name>
</gene>
<reference evidence="3" key="1">
    <citation type="submission" date="2013-11" db="EMBL/GenBank/DDBJ databases">
        <title>Genome sequence of the fusiform rust pathogen reveals effectors for host alternation and coevolution with pine.</title>
        <authorList>
            <consortium name="DOE Joint Genome Institute"/>
            <person name="Smith K."/>
            <person name="Pendleton A."/>
            <person name="Kubisiak T."/>
            <person name="Anderson C."/>
            <person name="Salamov A."/>
            <person name="Aerts A."/>
            <person name="Riley R."/>
            <person name="Clum A."/>
            <person name="Lindquist E."/>
            <person name="Ence D."/>
            <person name="Campbell M."/>
            <person name="Kronenberg Z."/>
            <person name="Feau N."/>
            <person name="Dhillon B."/>
            <person name="Hamelin R."/>
            <person name="Burleigh J."/>
            <person name="Smith J."/>
            <person name="Yandell M."/>
            <person name="Nelson C."/>
            <person name="Grigoriev I."/>
            <person name="Davis J."/>
        </authorList>
    </citation>
    <scope>NUCLEOTIDE SEQUENCE</scope>
    <source>
        <strain evidence="3">G11</strain>
    </source>
</reference>
<feature type="signal peptide" evidence="2">
    <location>
        <begin position="1"/>
        <end position="20"/>
    </location>
</feature>
<feature type="compositionally biased region" description="Pro residues" evidence="1">
    <location>
        <begin position="251"/>
        <end position="262"/>
    </location>
</feature>
<proteinExistence type="predicted"/>
<comment type="caution">
    <text evidence="3">The sequence shown here is derived from an EMBL/GenBank/DDBJ whole genome shotgun (WGS) entry which is preliminary data.</text>
</comment>
<evidence type="ECO:0000256" key="2">
    <source>
        <dbReference type="SAM" id="SignalP"/>
    </source>
</evidence>
<dbReference type="Proteomes" id="UP000886653">
    <property type="component" value="Unassembled WGS sequence"/>
</dbReference>
<evidence type="ECO:0000313" key="3">
    <source>
        <dbReference type="EMBL" id="KAG0139764.1"/>
    </source>
</evidence>
<feature type="compositionally biased region" description="Pro residues" evidence="1">
    <location>
        <begin position="170"/>
        <end position="193"/>
    </location>
</feature>
<feature type="compositionally biased region" description="Polar residues" evidence="1">
    <location>
        <begin position="156"/>
        <end position="165"/>
    </location>
</feature>
<feature type="compositionally biased region" description="Polar residues" evidence="1">
    <location>
        <begin position="278"/>
        <end position="332"/>
    </location>
</feature>
<evidence type="ECO:0000313" key="4">
    <source>
        <dbReference type="Proteomes" id="UP000886653"/>
    </source>
</evidence>
<sequence length="359" mass="37988">MFQILINFLVSLLAFAVVNGEAACDRQGFRLPTITSLDCNLALEKFPYDGTSINDPKTEDGFTCNTCEVFFKSQDGSHIVVPPIIAQNAISSILHTCGNHSGSLYLDHDLAGGSTSSGTLLMGVRNGSGTKCLAPATPPSAPKAPFSDIQNTPPTSTFPNITFPNITLPIPQPKTKPLPTTSPPPNITLPIPRPKTKKFPTTGPTKNPLPGITSSIPPPKTESFATPPGSPQTEPLPKEPMTMPQAGSRLLPPPTIFNPMSPPSKETTSFPGLITRPPSVSSPQSFTAQMPSFSTIPMRTDSQTLTFSPLTTNPAFSFSNSAPKLSSFSGEWSTPASTPPSSNPLISSTSGLSKFGPWR</sequence>
<accession>A0A9P6T5V3</accession>
<dbReference type="AlphaFoldDB" id="A0A9P6T5V3"/>
<name>A0A9P6T5V3_9BASI</name>